<feature type="non-terminal residue" evidence="2">
    <location>
        <position position="66"/>
    </location>
</feature>
<dbReference type="EMBL" id="HACA01000453">
    <property type="protein sequence ID" value="CDW17814.1"/>
    <property type="molecule type" value="Transcribed_RNA"/>
</dbReference>
<name>A0A0K2SWC8_LEPSM</name>
<evidence type="ECO:0000313" key="2">
    <source>
        <dbReference type="EMBL" id="CDW17815.1"/>
    </source>
</evidence>
<evidence type="ECO:0000256" key="1">
    <source>
        <dbReference type="SAM" id="SignalP"/>
    </source>
</evidence>
<proteinExistence type="predicted"/>
<sequence>MQFATYLLLSTILFHQNLLKIEAKEFTRDSKRLASLPFQFRIPRTGFTCKNRAPGYYADVAASCEV</sequence>
<protein>
    <submittedName>
        <fullName evidence="2">Uncharacterized protein</fullName>
    </submittedName>
</protein>
<dbReference type="OrthoDB" id="6379319at2759"/>
<feature type="signal peptide" evidence="1">
    <location>
        <begin position="1"/>
        <end position="23"/>
    </location>
</feature>
<organism evidence="2">
    <name type="scientific">Lepeophtheirus salmonis</name>
    <name type="common">Salmon louse</name>
    <name type="synonym">Caligus salmonis</name>
    <dbReference type="NCBI Taxonomy" id="72036"/>
    <lineage>
        <taxon>Eukaryota</taxon>
        <taxon>Metazoa</taxon>
        <taxon>Ecdysozoa</taxon>
        <taxon>Arthropoda</taxon>
        <taxon>Crustacea</taxon>
        <taxon>Multicrustacea</taxon>
        <taxon>Hexanauplia</taxon>
        <taxon>Copepoda</taxon>
        <taxon>Siphonostomatoida</taxon>
        <taxon>Caligidae</taxon>
        <taxon>Lepeophtheirus</taxon>
    </lineage>
</organism>
<accession>A0A0K2SWC8</accession>
<feature type="chain" id="PRO_5013456338" evidence="1">
    <location>
        <begin position="24"/>
        <end position="66"/>
    </location>
</feature>
<reference evidence="2" key="1">
    <citation type="submission" date="2014-05" db="EMBL/GenBank/DDBJ databases">
        <authorList>
            <person name="Chronopoulou M."/>
        </authorList>
    </citation>
    <scope>NUCLEOTIDE SEQUENCE</scope>
    <source>
        <tissue evidence="2">Whole organism</tissue>
    </source>
</reference>
<keyword evidence="1" id="KW-0732">Signal</keyword>
<dbReference type="EMBL" id="HACA01000454">
    <property type="protein sequence ID" value="CDW17815.1"/>
    <property type="molecule type" value="Transcribed_RNA"/>
</dbReference>
<dbReference type="AlphaFoldDB" id="A0A0K2SWC8"/>